<gene>
    <name evidence="1" type="ORF">F130042H8_12090</name>
</gene>
<dbReference type="RefSeq" id="WP_390469453.1">
    <property type="nucleotide sequence ID" value="NZ_BAABXL010000001.1"/>
</dbReference>
<comment type="caution">
    <text evidence="1">The sequence shown here is derived from an EMBL/GenBank/DDBJ whole genome shotgun (WGS) entry which is preliminary data.</text>
</comment>
<sequence>MELTKQMKMAAAGAAAVIVVGGGVFAFTQMSEGDPKETVIKAFENIYTEGQTDPLEELFGLSEFAKTEASSSSEGGLTLKLDSCSEPAVNAYAGSGLRIEGKEDTDSHKSSFNMGVIYNGMDLANLNLYYGDHTLMAAVPELSSRVFTLDLGEGLGDRVKNSPVVAPALEQNGIDPAALAEYLNTLLAQAQQEDEGQTESLDLKGLMNRYREGCKAEDDFKAAMTVKKGEKGTFTVDGKEVSCKGYEVSISKDAMISFLRTSSDFFLQDETLKNEFLNQMEMSVQLGQLMGGNGTGQEFPTAKEMQEQTYEEAKANIDEMISFLESSLNDVQMTVHVDSKGRLVSVKGTTSLNDPDKTETESEPVSVNFSCELKGGSYLTQNLNAQVEMVNGDETLVLTAAKDGTYDGKQLTGGLDLEMKSTGAMSEEWKAAFDGSYNSDGGAYDLQAAVSQDGLELVSLSAKGAVDQLEKGKSIHVAIDSITASAMGDTGNVVLSGEYHFGPLSGEVVPLEGETMDILAATEEEWNAVAMEILFGAIGIGGEAGLIQ</sequence>
<keyword evidence="2" id="KW-1185">Reference proteome</keyword>
<dbReference type="Proteomes" id="UP001600894">
    <property type="component" value="Unassembled WGS sequence"/>
</dbReference>
<dbReference type="EMBL" id="BAABXL010000001">
    <property type="protein sequence ID" value="GAA6268149.1"/>
    <property type="molecule type" value="Genomic_DNA"/>
</dbReference>
<evidence type="ECO:0008006" key="3">
    <source>
        <dbReference type="Google" id="ProtNLM"/>
    </source>
</evidence>
<reference evidence="1 2" key="1">
    <citation type="submission" date="2024-04" db="EMBL/GenBank/DDBJ databases">
        <title>Defined microbial consortia suppress multidrug-resistant proinflammatory Enterobacteriaceae via ecological control.</title>
        <authorList>
            <person name="Furuichi M."/>
            <person name="Kawaguchi T."/>
            <person name="Pust M."/>
            <person name="Yasuma K."/>
            <person name="Plichta D."/>
            <person name="Hasegawa N."/>
            <person name="Ohya T."/>
            <person name="Bhattarai S."/>
            <person name="Sasajima S."/>
            <person name="Aoto Y."/>
            <person name="Tuganbaev T."/>
            <person name="Yaginuma M."/>
            <person name="Ueda M."/>
            <person name="Okahashi N."/>
            <person name="Amafuji K."/>
            <person name="Kiridooshi Y."/>
            <person name="Sugita K."/>
            <person name="Strazar M."/>
            <person name="Skelly A."/>
            <person name="Suda W."/>
            <person name="Hattori M."/>
            <person name="Nakamoto N."/>
            <person name="Caballero S."/>
            <person name="Norman J."/>
            <person name="Olle B."/>
            <person name="Tanoue T."/>
            <person name="Arita M."/>
            <person name="Bucci V."/>
            <person name="Atarashi K."/>
            <person name="Xavier R."/>
            <person name="Honda K."/>
        </authorList>
    </citation>
    <scope>NUCLEOTIDE SEQUENCE [LARGE SCALE GENOMIC DNA]</scope>
    <source>
        <strain evidence="2">f13</strain>
    </source>
</reference>
<proteinExistence type="predicted"/>
<evidence type="ECO:0000313" key="1">
    <source>
        <dbReference type="EMBL" id="GAA6268149.1"/>
    </source>
</evidence>
<evidence type="ECO:0000313" key="2">
    <source>
        <dbReference type="Proteomes" id="UP001600894"/>
    </source>
</evidence>
<name>A0ABQ0AVU2_9FIRM</name>
<organism evidence="1 2">
    <name type="scientific">Enterocloster alcoholdehydrogenati</name>
    <dbReference type="NCBI Taxonomy" id="2547410"/>
    <lineage>
        <taxon>Bacteria</taxon>
        <taxon>Bacillati</taxon>
        <taxon>Bacillota</taxon>
        <taxon>Clostridia</taxon>
        <taxon>Lachnospirales</taxon>
        <taxon>Lachnospiraceae</taxon>
        <taxon>Enterocloster</taxon>
    </lineage>
</organism>
<accession>A0ABQ0AVU2</accession>
<protein>
    <recommendedName>
        <fullName evidence="3">DUF945 domain-containing protein</fullName>
    </recommendedName>
</protein>